<reference evidence="1" key="1">
    <citation type="submission" date="2023-07" db="EMBL/GenBank/DDBJ databases">
        <title>Black Yeasts Isolated from many extreme environments.</title>
        <authorList>
            <person name="Coleine C."/>
            <person name="Stajich J.E."/>
            <person name="Selbmann L."/>
        </authorList>
    </citation>
    <scope>NUCLEOTIDE SEQUENCE</scope>
    <source>
        <strain evidence="1">CCFEE 5714</strain>
    </source>
</reference>
<name>A0ACC3MY23_9PEZI</name>
<protein>
    <submittedName>
        <fullName evidence="1">HSP70/90 co-chaperone</fullName>
    </submittedName>
</protein>
<evidence type="ECO:0000313" key="1">
    <source>
        <dbReference type="EMBL" id="KAK3706158.1"/>
    </source>
</evidence>
<gene>
    <name evidence="1" type="primary">CNS1_2</name>
    <name evidence="1" type="ORF">LTR37_012859</name>
</gene>
<evidence type="ECO:0000313" key="2">
    <source>
        <dbReference type="Proteomes" id="UP001281147"/>
    </source>
</evidence>
<organism evidence="1 2">
    <name type="scientific">Vermiconidia calcicola</name>
    <dbReference type="NCBI Taxonomy" id="1690605"/>
    <lineage>
        <taxon>Eukaryota</taxon>
        <taxon>Fungi</taxon>
        <taxon>Dikarya</taxon>
        <taxon>Ascomycota</taxon>
        <taxon>Pezizomycotina</taxon>
        <taxon>Dothideomycetes</taxon>
        <taxon>Dothideomycetidae</taxon>
        <taxon>Mycosphaerellales</taxon>
        <taxon>Extremaceae</taxon>
        <taxon>Vermiconidia</taxon>
    </lineage>
</organism>
<sequence>MNMTSVASLDALLEEKMKLRENDSQQQTDVLQEEPSASAALPPGMQKSQDTSVDDLLKEMSRVPLFMTSLDEVDDESGENIELEALKALAYEGTRAEIAQNFREQGTELVRTEKRYREAREYYTKALKALKAPPVPPDLDQGPQVVEIDEEAELQKERSIEEACLVNRALCNLEMKNYGLCNRDCAGALRLTPKNVKAWYRAASACLALDKVVEAVDACQSGLSFDAQNTALKKLMSRIEQRRDHLAAVEESRKQREERTRLEQATLRLALKNRKVLARRTDRPLEMPEAKVALGDPLDASSILSFPVMILYPVHAQTDFIKQFQQSESLSEHLSYLLPVPWDQDNEYTTGNVECYIETIEGGLIKAGKKLSLLKLLSSGKLEVVDDLVRVMVVPKSKAAQWIEDFKTRRGKQ</sequence>
<comment type="caution">
    <text evidence="1">The sequence shown here is derived from an EMBL/GenBank/DDBJ whole genome shotgun (WGS) entry which is preliminary data.</text>
</comment>
<keyword evidence="2" id="KW-1185">Reference proteome</keyword>
<dbReference type="EMBL" id="JAUTXU010000122">
    <property type="protein sequence ID" value="KAK3706158.1"/>
    <property type="molecule type" value="Genomic_DNA"/>
</dbReference>
<dbReference type="Proteomes" id="UP001281147">
    <property type="component" value="Unassembled WGS sequence"/>
</dbReference>
<accession>A0ACC3MY23</accession>
<proteinExistence type="predicted"/>